<evidence type="ECO:0000313" key="1">
    <source>
        <dbReference type="EMBL" id="MFD2590966.1"/>
    </source>
</evidence>
<dbReference type="RefSeq" id="WP_217704362.1">
    <property type="nucleotide sequence ID" value="NZ_JBHSJV010000001.1"/>
</dbReference>
<dbReference type="InterPro" id="IPR022598">
    <property type="entry name" value="FcoT_ThioEstase"/>
</dbReference>
<proteinExistence type="predicted"/>
<gene>
    <name evidence="1" type="ORF">ACFSTE_09000</name>
</gene>
<accession>A0ABW5N716</accession>
<protein>
    <submittedName>
        <fullName evidence="1">FcoT family thioesterase</fullName>
    </submittedName>
</protein>
<evidence type="ECO:0000313" key="2">
    <source>
        <dbReference type="Proteomes" id="UP001597459"/>
    </source>
</evidence>
<dbReference type="Proteomes" id="UP001597459">
    <property type="component" value="Unassembled WGS sequence"/>
</dbReference>
<reference evidence="2" key="1">
    <citation type="journal article" date="2019" name="Int. J. Syst. Evol. Microbiol.">
        <title>The Global Catalogue of Microorganisms (GCM) 10K type strain sequencing project: providing services to taxonomists for standard genome sequencing and annotation.</title>
        <authorList>
            <consortium name="The Broad Institute Genomics Platform"/>
            <consortium name="The Broad Institute Genome Sequencing Center for Infectious Disease"/>
            <person name="Wu L."/>
            <person name="Ma J."/>
        </authorList>
    </citation>
    <scope>NUCLEOTIDE SEQUENCE [LARGE SCALE GENOMIC DNA]</scope>
    <source>
        <strain evidence="2">KCTC 42423</strain>
    </source>
</reference>
<sequence>MASIETIYPEVENQVVVDHDFMMEVLQPYRSHTTYLKKAIFQKKEEEQEKGLMMKGEFGIADSCYIDDTGHFNAVEFNICFNQLAYVFYGYCIKEGLIPELKGFESEHGEVFLEKQLSHFLIASISSSYRSQINAKHFYGEVGIDTISKKSNCTFIKMYCSFQDETNGKSKGDITLAILHP</sequence>
<organism evidence="1 2">
    <name type="scientific">Aquimarina hainanensis</name>
    <dbReference type="NCBI Taxonomy" id="1578017"/>
    <lineage>
        <taxon>Bacteria</taxon>
        <taxon>Pseudomonadati</taxon>
        <taxon>Bacteroidota</taxon>
        <taxon>Flavobacteriia</taxon>
        <taxon>Flavobacteriales</taxon>
        <taxon>Flavobacteriaceae</taxon>
        <taxon>Aquimarina</taxon>
    </lineage>
</organism>
<comment type="caution">
    <text evidence="1">The sequence shown here is derived from an EMBL/GenBank/DDBJ whole genome shotgun (WGS) entry which is preliminary data.</text>
</comment>
<keyword evidence="2" id="KW-1185">Reference proteome</keyword>
<name>A0ABW5N716_9FLAO</name>
<dbReference type="EMBL" id="JBHULX010000013">
    <property type="protein sequence ID" value="MFD2590966.1"/>
    <property type="molecule type" value="Genomic_DNA"/>
</dbReference>
<dbReference type="Pfam" id="PF10862">
    <property type="entry name" value="FcoT"/>
    <property type="match status" value="1"/>
</dbReference>